<accession>A0A1M7V105</accession>
<gene>
    <name evidence="1" type="ORF">SAMN05660350_04953</name>
</gene>
<sequence>TPAISAAHLAQVHALARPDEAVLRDEQRTADYARDALARITLPKGRGVLSAWRQQQWLDQHLIVVTELERGIRQVSLTRLTSRAQQRGERTKHGTVVDFLVVASRFHAQLLTHQLLQQLAPWRVRGRALAPRQGATRTWLPGAPQVDLAGLAVTTGLR</sequence>
<feature type="non-terminal residue" evidence="1">
    <location>
        <position position="1"/>
    </location>
</feature>
<evidence type="ECO:0000313" key="1">
    <source>
        <dbReference type="EMBL" id="SHN88961.1"/>
    </source>
</evidence>
<dbReference type="EMBL" id="FRDM01000071">
    <property type="protein sequence ID" value="SHN88961.1"/>
    <property type="molecule type" value="Genomic_DNA"/>
</dbReference>
<proteinExistence type="predicted"/>
<evidence type="ECO:0000313" key="2">
    <source>
        <dbReference type="Proteomes" id="UP000184428"/>
    </source>
</evidence>
<protein>
    <submittedName>
        <fullName evidence="1">Uncharacterized protein</fullName>
    </submittedName>
</protein>
<name>A0A1M7V105_9ACTN</name>
<dbReference type="Proteomes" id="UP000184428">
    <property type="component" value="Unassembled WGS sequence"/>
</dbReference>
<organism evidence="1 2">
    <name type="scientific">Geodermatophilus obscurus</name>
    <dbReference type="NCBI Taxonomy" id="1861"/>
    <lineage>
        <taxon>Bacteria</taxon>
        <taxon>Bacillati</taxon>
        <taxon>Actinomycetota</taxon>
        <taxon>Actinomycetes</taxon>
        <taxon>Geodermatophilales</taxon>
        <taxon>Geodermatophilaceae</taxon>
        <taxon>Geodermatophilus</taxon>
    </lineage>
</organism>
<dbReference type="RefSeq" id="WP_072921394.1">
    <property type="nucleotide sequence ID" value="NZ_FRDM01000071.1"/>
</dbReference>
<reference evidence="1 2" key="1">
    <citation type="submission" date="2016-12" db="EMBL/GenBank/DDBJ databases">
        <authorList>
            <person name="Song W.-J."/>
            <person name="Kurnit D.M."/>
        </authorList>
    </citation>
    <scope>NUCLEOTIDE SEQUENCE [LARGE SCALE GENOMIC DNA]</scope>
    <source>
        <strain evidence="1 2">DSM 43162</strain>
    </source>
</reference>
<dbReference type="AlphaFoldDB" id="A0A1M7V105"/>